<gene>
    <name evidence="3" type="ORF">Acr_26g0000890</name>
</gene>
<reference evidence="3 4" key="1">
    <citation type="submission" date="2019-07" db="EMBL/GenBank/DDBJ databases">
        <title>De Novo Assembly of kiwifruit Actinidia rufa.</title>
        <authorList>
            <person name="Sugita-Konishi S."/>
            <person name="Sato K."/>
            <person name="Mori E."/>
            <person name="Abe Y."/>
            <person name="Kisaki G."/>
            <person name="Hamano K."/>
            <person name="Suezawa K."/>
            <person name="Otani M."/>
            <person name="Fukuda T."/>
            <person name="Manabe T."/>
            <person name="Gomi K."/>
            <person name="Tabuchi M."/>
            <person name="Akimitsu K."/>
            <person name="Kataoka I."/>
        </authorList>
    </citation>
    <scope>NUCLEOTIDE SEQUENCE [LARGE SCALE GENOMIC DNA]</scope>
    <source>
        <strain evidence="4">cv. Fuchu</strain>
    </source>
</reference>
<dbReference type="Proteomes" id="UP000585474">
    <property type="component" value="Unassembled WGS sequence"/>
</dbReference>
<dbReference type="AlphaFoldDB" id="A0A7J0H149"/>
<protein>
    <recommendedName>
        <fullName evidence="2">Reverse transcriptase Ty1/copia-type domain-containing protein</fullName>
    </recommendedName>
</protein>
<accession>A0A7J0H149</accession>
<dbReference type="InterPro" id="IPR013103">
    <property type="entry name" value="RVT_2"/>
</dbReference>
<evidence type="ECO:0000259" key="2">
    <source>
        <dbReference type="Pfam" id="PF07727"/>
    </source>
</evidence>
<evidence type="ECO:0000313" key="4">
    <source>
        <dbReference type="Proteomes" id="UP000585474"/>
    </source>
</evidence>
<name>A0A7J0H149_9ERIC</name>
<feature type="domain" description="Reverse transcriptase Ty1/copia-type" evidence="2">
    <location>
        <begin position="133"/>
        <end position="200"/>
    </location>
</feature>
<feature type="region of interest" description="Disordered" evidence="1">
    <location>
        <begin position="59"/>
        <end position="83"/>
    </location>
</feature>
<feature type="region of interest" description="Disordered" evidence="1">
    <location>
        <begin position="1"/>
        <end position="46"/>
    </location>
</feature>
<dbReference type="PANTHER" id="PTHR11439">
    <property type="entry name" value="GAG-POL-RELATED RETROTRANSPOSON"/>
    <property type="match status" value="1"/>
</dbReference>
<keyword evidence="4" id="KW-1185">Reference proteome</keyword>
<sequence>MFSGEGTSDRRKEKSGEKPISPEIETRDISGDEEASPHRLQKSNLKTYARREKGKSCVIPPCQLQSPASVPDSPADSSGNDSSSIEPPLINLLIFLLLFGKNWQDAIMIPKWKGAMVEEMMALQKEWHLRARDDVDEILNLKSRLAKEFEIKDLGSLRYFLGMKAARSDRGIFISQRKYILDLLEETSILGCKPVNSPIEANHHLSGDMGEHTNKESGRCQSVYMHDPRTSHMDAIYCILRYLKSAPGKRILFSNHGHLQLEVFTDVDWVGSVDDRCSTFGYCTFLGGNLVTWSSKKQ</sequence>
<dbReference type="OrthoDB" id="128382at2759"/>
<dbReference type="PANTHER" id="PTHR11439:SF463">
    <property type="entry name" value="REVERSE TRANSCRIPTASE TY1_COPIA-TYPE DOMAIN-CONTAINING PROTEIN"/>
    <property type="match status" value="1"/>
</dbReference>
<feature type="compositionally biased region" description="Basic and acidic residues" evidence="1">
    <location>
        <begin position="7"/>
        <end position="17"/>
    </location>
</feature>
<feature type="compositionally biased region" description="Low complexity" evidence="1">
    <location>
        <begin position="66"/>
        <end position="83"/>
    </location>
</feature>
<organism evidence="3 4">
    <name type="scientific">Actinidia rufa</name>
    <dbReference type="NCBI Taxonomy" id="165716"/>
    <lineage>
        <taxon>Eukaryota</taxon>
        <taxon>Viridiplantae</taxon>
        <taxon>Streptophyta</taxon>
        <taxon>Embryophyta</taxon>
        <taxon>Tracheophyta</taxon>
        <taxon>Spermatophyta</taxon>
        <taxon>Magnoliopsida</taxon>
        <taxon>eudicotyledons</taxon>
        <taxon>Gunneridae</taxon>
        <taxon>Pentapetalae</taxon>
        <taxon>asterids</taxon>
        <taxon>Ericales</taxon>
        <taxon>Actinidiaceae</taxon>
        <taxon>Actinidia</taxon>
    </lineage>
</organism>
<proteinExistence type="predicted"/>
<evidence type="ECO:0000313" key="3">
    <source>
        <dbReference type="EMBL" id="GFZ16819.1"/>
    </source>
</evidence>
<comment type="caution">
    <text evidence="3">The sequence shown here is derived from an EMBL/GenBank/DDBJ whole genome shotgun (WGS) entry which is preliminary data.</text>
</comment>
<evidence type="ECO:0000256" key="1">
    <source>
        <dbReference type="SAM" id="MobiDB-lite"/>
    </source>
</evidence>
<dbReference type="Pfam" id="PF07727">
    <property type="entry name" value="RVT_2"/>
    <property type="match status" value="1"/>
</dbReference>
<dbReference type="EMBL" id="BJWL01000026">
    <property type="protein sequence ID" value="GFZ16819.1"/>
    <property type="molecule type" value="Genomic_DNA"/>
</dbReference>